<dbReference type="EMBL" id="CP021435">
    <property type="protein sequence ID" value="ATJ84276.1"/>
    <property type="molecule type" value="Genomic_DNA"/>
</dbReference>
<sequence>MPGLLRRLFAPRWQHPDPAVRRQAIGRLDPLQPNQRRLIERLAVDTDAAVRRAALALLSDPERLLDLRREGGDSPELRDRLAVLLCGRDGGPELPRRIALVESLDDGELAERIALEGDNQQLRLAALARLSDEATLIRQACENGIAAVRHAAAARVESETGLQRLVQEARRDRQVARQARERLNRRRADAASLAAARARRETLLERLAAHAQATWEPLYGGRFRHLMREWNAMEDLADAEQERRYQDACQRCRKVISDHEAHEHAQDAAERRREDADQARQALVESLEESLEGLRHGEQLADQDIASLRAQKQLLANRWQALSEHHLADAGLRRRYDAALAGYEHIVQARVRLDERADAIEQALKDGDRDRLASLVEACGWPEDLPPAALLQRARRQLAAQPADEAPLDVRLSRFSEDLDRLERLLESGAFKGASRLHQRLRQQLEGLPAEHAGTQRSRLKRLGARLAQLRDWRGFVAGPKRDQLCEAIQALAEDTGLTDAELDRRHRQLVKEWRDLGDAAANREQSATFRAASDRIHERLGDWRARRDRERRHNLAAREALCDQLDTLLAQPAAESDPDALREIRDRARQQWRHLSPVPRQEAEAIGRRFGRIRHDLQALIERRAAEIAEAKRRLVESARELRDREDLAPARQAEQAKALQRRWRELGRAPKGVEQTLWREFRHLCDDIFARRDAARSDQAQRARARLDAMQALIDRLDAWQPAHSSEEAQLEAAIQEASTLEPLPSGRRSEGMRRRWSGIVRARRERLERLALMEEVQRWRHVRPLLDAHLEADANRLAQGEARVVPLPDGLSLPETLRQAHDRRNAARAAPPPAEEVEERLARLRVHLSVLAGDPVNHRDDPLRLAIQVERLNENLGRPPSRAEELHGVLGELLATGPLPPSLWEREVAELDRSLESLTQLPPP</sequence>
<dbReference type="Pfam" id="PF03993">
    <property type="entry name" value="DUF349"/>
    <property type="match status" value="3"/>
</dbReference>
<organism evidence="2 3">
    <name type="scientific">Halomonas beimenensis</name>
    <dbReference type="NCBI Taxonomy" id="475662"/>
    <lineage>
        <taxon>Bacteria</taxon>
        <taxon>Pseudomonadati</taxon>
        <taxon>Pseudomonadota</taxon>
        <taxon>Gammaproteobacteria</taxon>
        <taxon>Oceanospirillales</taxon>
        <taxon>Halomonadaceae</taxon>
        <taxon>Halomonas</taxon>
    </lineage>
</organism>
<dbReference type="AlphaFoldDB" id="A0A291PBJ5"/>
<dbReference type="OrthoDB" id="5523335at2"/>
<evidence type="ECO:0000256" key="1">
    <source>
        <dbReference type="SAM" id="Coils"/>
    </source>
</evidence>
<proteinExistence type="predicted"/>
<evidence type="ECO:0000313" key="3">
    <source>
        <dbReference type="Proteomes" id="UP000219993"/>
    </source>
</evidence>
<dbReference type="KEGG" id="hbe:BEI_3289"/>
<feature type="coiled-coil region" evidence="1">
    <location>
        <begin position="615"/>
        <end position="649"/>
    </location>
</feature>
<evidence type="ECO:0000313" key="2">
    <source>
        <dbReference type="EMBL" id="ATJ84276.1"/>
    </source>
</evidence>
<dbReference type="Proteomes" id="UP000219993">
    <property type="component" value="Chromosome"/>
</dbReference>
<dbReference type="InterPro" id="IPR007139">
    <property type="entry name" value="DUF349"/>
</dbReference>
<dbReference type="RefSeq" id="WP_097790493.1">
    <property type="nucleotide sequence ID" value="NZ_CP021435.1"/>
</dbReference>
<gene>
    <name evidence="2" type="ORF">BEI_3289</name>
</gene>
<accession>A0A291PBJ5</accession>
<reference evidence="2 3" key="1">
    <citation type="journal article" date="2017" name="Sci. Rep.">
        <title>Revealing the Saline Adaptation Strategies of the Halophilic Bacterium Halomonas beimenensis through High-throughput Omics and Transposon Mutagenesis Approaches.</title>
        <authorList>
            <person name="Chen Y.H."/>
            <person name="Lin S.S."/>
            <person name="Shyu Y.T."/>
        </authorList>
    </citation>
    <scope>NUCLEOTIDE SEQUENCE [LARGE SCALE GENOMIC DNA]</scope>
    <source>
        <strain evidence="2 3">NTU-111</strain>
    </source>
</reference>
<protein>
    <recommendedName>
        <fullName evidence="4">DUF349 domain-containing protein</fullName>
    </recommendedName>
</protein>
<evidence type="ECO:0008006" key="4">
    <source>
        <dbReference type="Google" id="ProtNLM"/>
    </source>
</evidence>
<keyword evidence="1" id="KW-0175">Coiled coil</keyword>
<keyword evidence="3" id="KW-1185">Reference proteome</keyword>
<name>A0A291PBJ5_9GAMM</name>
<feature type="coiled-coil region" evidence="1">
    <location>
        <begin position="162"/>
        <end position="213"/>
    </location>
</feature>